<evidence type="ECO:0000313" key="7">
    <source>
        <dbReference type="EMBL" id="KKL52738.1"/>
    </source>
</evidence>
<feature type="domain" description="Cas12f1-like TNB" evidence="6">
    <location>
        <begin position="287"/>
        <end position="352"/>
    </location>
</feature>
<dbReference type="AlphaFoldDB" id="A0A0F9CTH8"/>
<comment type="caution">
    <text evidence="7">The sequence shown here is derived from an EMBL/GenBank/DDBJ whole genome shotgun (WGS) entry which is preliminary data.</text>
</comment>
<dbReference type="EMBL" id="LAZR01031787">
    <property type="protein sequence ID" value="KKL52738.1"/>
    <property type="molecule type" value="Genomic_DNA"/>
</dbReference>
<comment type="similarity">
    <text evidence="1">In the C-terminal section; belongs to the transposase 35 family.</text>
</comment>
<sequence length="386" mass="45700">MSILTRTLRVQVYPEKQIKKELERTFEEYSKAAQTAYNYAYTNDTSNRIKIHHAIYKSVREKSSLNSQLVINAKNKAVDVIKSLKAKRIKRLVNFSNKIPIRYDYRSSTIFHESRYVTLSTTGKRVTLQYSLPKCYQQYVDWEFRSFELLKRDNKYFLHFVVRKYSKVEGKHSGQFIGIDRGIKHIAVTSQNKFYNGIRLREIKNRYFRLKRGLQKKGTPSAKRRLKQIAGRERRFQRDQNHCITKTFIQNMKLNSTIILEDLIKIRKTARYRKRSRQSRELNSWGFYQFQIFLEYKAKEKNIEIIYVDPAYTSQRCNNCAYISRNNRNGAHFLCTSCGFNLTSDLNASRNIEDKYFDDEYVLNKLAQKARGFLRGAPVIIPIVAS</sequence>
<proteinExistence type="inferred from homology"/>
<accession>A0A0F9CTH8</accession>
<evidence type="ECO:0000259" key="6">
    <source>
        <dbReference type="Pfam" id="PF07282"/>
    </source>
</evidence>
<keyword evidence="2" id="KW-0815">Transposition</keyword>
<reference evidence="7" key="1">
    <citation type="journal article" date="2015" name="Nature">
        <title>Complex archaea that bridge the gap between prokaryotes and eukaryotes.</title>
        <authorList>
            <person name="Spang A."/>
            <person name="Saw J.H."/>
            <person name="Jorgensen S.L."/>
            <person name="Zaremba-Niedzwiedzka K."/>
            <person name="Martijn J."/>
            <person name="Lind A.E."/>
            <person name="van Eijk R."/>
            <person name="Schleper C."/>
            <person name="Guy L."/>
            <person name="Ettema T.J."/>
        </authorList>
    </citation>
    <scope>NUCLEOTIDE SEQUENCE</scope>
</reference>
<keyword evidence="4" id="KW-0233">DNA recombination</keyword>
<name>A0A0F9CTH8_9ZZZZ</name>
<evidence type="ECO:0000256" key="1">
    <source>
        <dbReference type="ARBA" id="ARBA00008761"/>
    </source>
</evidence>
<organism evidence="7">
    <name type="scientific">marine sediment metagenome</name>
    <dbReference type="NCBI Taxonomy" id="412755"/>
    <lineage>
        <taxon>unclassified sequences</taxon>
        <taxon>metagenomes</taxon>
        <taxon>ecological metagenomes</taxon>
    </lineage>
</organism>
<dbReference type="GO" id="GO:0003677">
    <property type="term" value="F:DNA binding"/>
    <property type="evidence" value="ECO:0007669"/>
    <property type="project" value="UniProtKB-KW"/>
</dbReference>
<feature type="domain" description="Probable transposase IS891/IS1136/IS1341" evidence="5">
    <location>
        <begin position="165"/>
        <end position="255"/>
    </location>
</feature>
<dbReference type="InterPro" id="IPR001959">
    <property type="entry name" value="Transposase"/>
</dbReference>
<dbReference type="Pfam" id="PF07282">
    <property type="entry name" value="Cas12f1-like_TNB"/>
    <property type="match status" value="1"/>
</dbReference>
<dbReference type="GO" id="GO:0032196">
    <property type="term" value="P:transposition"/>
    <property type="evidence" value="ECO:0007669"/>
    <property type="project" value="UniProtKB-KW"/>
</dbReference>
<dbReference type="NCBIfam" id="NF040570">
    <property type="entry name" value="guided_TnpB"/>
    <property type="match status" value="1"/>
</dbReference>
<keyword evidence="3" id="KW-0238">DNA-binding</keyword>
<evidence type="ECO:0000256" key="4">
    <source>
        <dbReference type="ARBA" id="ARBA00023172"/>
    </source>
</evidence>
<protein>
    <recommendedName>
        <fullName evidence="8">Transposase</fullName>
    </recommendedName>
</protein>
<dbReference type="NCBIfam" id="TIGR01766">
    <property type="entry name" value="IS200/IS605 family accessory protein TnpB-like domain"/>
    <property type="match status" value="1"/>
</dbReference>
<evidence type="ECO:0000259" key="5">
    <source>
        <dbReference type="Pfam" id="PF01385"/>
    </source>
</evidence>
<dbReference type="InterPro" id="IPR010095">
    <property type="entry name" value="Cas12f1-like_TNB"/>
</dbReference>
<dbReference type="Pfam" id="PF01385">
    <property type="entry name" value="OrfB_IS605"/>
    <property type="match status" value="1"/>
</dbReference>
<evidence type="ECO:0000256" key="3">
    <source>
        <dbReference type="ARBA" id="ARBA00023125"/>
    </source>
</evidence>
<dbReference type="GO" id="GO:0006310">
    <property type="term" value="P:DNA recombination"/>
    <property type="evidence" value="ECO:0007669"/>
    <property type="project" value="UniProtKB-KW"/>
</dbReference>
<gene>
    <name evidence="7" type="ORF">LCGC14_2282470</name>
</gene>
<evidence type="ECO:0000256" key="2">
    <source>
        <dbReference type="ARBA" id="ARBA00022578"/>
    </source>
</evidence>
<evidence type="ECO:0008006" key="8">
    <source>
        <dbReference type="Google" id="ProtNLM"/>
    </source>
</evidence>